<dbReference type="EMBL" id="JAENRR010000014">
    <property type="protein sequence ID" value="MBK3517300.1"/>
    <property type="molecule type" value="Genomic_DNA"/>
</dbReference>
<accession>A0ABS1HHZ0</accession>
<evidence type="ECO:0000313" key="1">
    <source>
        <dbReference type="EMBL" id="MBK3517300.1"/>
    </source>
</evidence>
<proteinExistence type="predicted"/>
<sequence length="289" mass="31750">MRNKMRIGLLIVSIPLVVMLSGCRLSTVLSETTPDIDKERDAELLTAFFGRDSDLPLITFLLSTKAPGNDGMPLVFSQEVDPATLDVSDFEITSLNGTKYTAADATLRPAIEAFELRTVLLVGEYGDHPENPPVSVKVVGDLMSRSGQNYKGQEVDVIQLDEGPVLSYAEYFTFTDDYPYVEKGRGCDCPRDETAMVARLVWSGGVRAVNGKELGDNELDAITVAMVQGSDTIHVKPYMLADLKDSDNNIDLCLKEKGIPVYVEVEAGIAIDPRDDVNPKTQLEIISRW</sequence>
<organism evidence="1 2">
    <name type="scientific">Carboxylicivirga marina</name>
    <dbReference type="NCBI Taxonomy" id="2800988"/>
    <lineage>
        <taxon>Bacteria</taxon>
        <taxon>Pseudomonadati</taxon>
        <taxon>Bacteroidota</taxon>
        <taxon>Bacteroidia</taxon>
        <taxon>Marinilabiliales</taxon>
        <taxon>Marinilabiliaceae</taxon>
        <taxon>Carboxylicivirga</taxon>
    </lineage>
</organism>
<evidence type="ECO:0000313" key="2">
    <source>
        <dbReference type="Proteomes" id="UP000605676"/>
    </source>
</evidence>
<comment type="caution">
    <text evidence="1">The sequence shown here is derived from an EMBL/GenBank/DDBJ whole genome shotgun (WGS) entry which is preliminary data.</text>
</comment>
<keyword evidence="2" id="KW-1185">Reference proteome</keyword>
<protein>
    <submittedName>
        <fullName evidence="1">Uncharacterized protein</fullName>
    </submittedName>
</protein>
<dbReference type="RefSeq" id="WP_200464527.1">
    <property type="nucleotide sequence ID" value="NZ_JAENRR010000014.1"/>
</dbReference>
<gene>
    <name evidence="1" type="ORF">JIV24_08110</name>
</gene>
<dbReference type="PROSITE" id="PS51257">
    <property type="entry name" value="PROKAR_LIPOPROTEIN"/>
    <property type="match status" value="1"/>
</dbReference>
<dbReference type="Proteomes" id="UP000605676">
    <property type="component" value="Unassembled WGS sequence"/>
</dbReference>
<name>A0ABS1HHZ0_9BACT</name>
<reference evidence="1 2" key="1">
    <citation type="submission" date="2021-01" db="EMBL/GenBank/DDBJ databases">
        <title>Carboxyliciviraga sp.nov., isolated from coastal sediments.</title>
        <authorList>
            <person name="Lu D."/>
            <person name="Zhang T."/>
        </authorList>
    </citation>
    <scope>NUCLEOTIDE SEQUENCE [LARGE SCALE GENOMIC DNA]</scope>
    <source>
        <strain evidence="1 2">N1Y132</strain>
    </source>
</reference>